<dbReference type="SUPFAM" id="SSF111369">
    <property type="entry name" value="HlyD-like secretion proteins"/>
    <property type="match status" value="1"/>
</dbReference>
<organism evidence="5 6">
    <name type="scientific">Sphaerotilus hippei</name>
    <dbReference type="NCBI Taxonomy" id="744406"/>
    <lineage>
        <taxon>Bacteria</taxon>
        <taxon>Pseudomonadati</taxon>
        <taxon>Pseudomonadota</taxon>
        <taxon>Betaproteobacteria</taxon>
        <taxon>Burkholderiales</taxon>
        <taxon>Sphaerotilaceae</taxon>
        <taxon>Sphaerotilus</taxon>
    </lineage>
</organism>
<sequence>MGAGLLAGAAALAWWWQPVEVTTALVTRGTAVDAVYATGVIEPTVMVPVAPRTGARLTALEVDEGAAVRQGQVLARLESDDLQQTVDEMTARERLARLQYERTQTLVRQQFLSPAELDRTRTELQAAQAALQRSRTQRDYSQLLAPADGLVLRRDGERGQFIPAGQAVYTLACCAPLRVAVEVDEEDIARVRPGQPVVMRTEALPDRLFDGQVGEITPKGDAVSRSYRVRITLKEAPPVSDQTVRSGMTMDANIVTGQRDRALLMPSQALGGAVVWRLHEGTLQRVPVKVGAAGVERTEVLAGLEEGDEVVVSPAAGLREGQRARAREVAVAGSAPAAASASPSAPSPAPSAAAASAASGG</sequence>
<gene>
    <name evidence="5" type="ORF">C7444_10685</name>
</gene>
<dbReference type="EMBL" id="QJJS01000006">
    <property type="protein sequence ID" value="PXW96566.1"/>
    <property type="molecule type" value="Genomic_DNA"/>
</dbReference>
<dbReference type="NCBIfam" id="TIGR01730">
    <property type="entry name" value="RND_mfp"/>
    <property type="match status" value="1"/>
</dbReference>
<protein>
    <submittedName>
        <fullName evidence="5">RND family efflux transporter MFP subunit</fullName>
    </submittedName>
</protein>
<dbReference type="Pfam" id="PF25954">
    <property type="entry name" value="Beta-barrel_RND_2"/>
    <property type="match status" value="1"/>
</dbReference>
<dbReference type="GO" id="GO:0015562">
    <property type="term" value="F:efflux transmembrane transporter activity"/>
    <property type="evidence" value="ECO:0007669"/>
    <property type="project" value="TreeGrafter"/>
</dbReference>
<dbReference type="Gene3D" id="2.40.50.100">
    <property type="match status" value="1"/>
</dbReference>
<dbReference type="Proteomes" id="UP000247811">
    <property type="component" value="Unassembled WGS sequence"/>
</dbReference>
<dbReference type="InterPro" id="IPR006143">
    <property type="entry name" value="RND_pump_MFP"/>
</dbReference>
<evidence type="ECO:0000313" key="5">
    <source>
        <dbReference type="EMBL" id="PXW96566.1"/>
    </source>
</evidence>
<feature type="region of interest" description="Disordered" evidence="2">
    <location>
        <begin position="332"/>
        <end position="361"/>
    </location>
</feature>
<dbReference type="Pfam" id="PF25973">
    <property type="entry name" value="BSH_CzcB"/>
    <property type="match status" value="1"/>
</dbReference>
<proteinExistence type="inferred from homology"/>
<feature type="domain" description="CzcB-like barrel-sandwich hybrid" evidence="4">
    <location>
        <begin position="47"/>
        <end position="172"/>
    </location>
</feature>
<accession>A0A318H3T7</accession>
<reference evidence="5 6" key="1">
    <citation type="submission" date="2018-05" db="EMBL/GenBank/DDBJ databases">
        <title>Genomic Encyclopedia of Type Strains, Phase IV (KMG-IV): sequencing the most valuable type-strain genomes for metagenomic binning, comparative biology and taxonomic classification.</title>
        <authorList>
            <person name="Goeker M."/>
        </authorList>
    </citation>
    <scope>NUCLEOTIDE SEQUENCE [LARGE SCALE GENOMIC DNA]</scope>
    <source>
        <strain evidence="5 6">DSM 566</strain>
    </source>
</reference>
<dbReference type="Gene3D" id="1.10.287.470">
    <property type="entry name" value="Helix hairpin bin"/>
    <property type="match status" value="1"/>
</dbReference>
<comment type="caution">
    <text evidence="5">The sequence shown here is derived from an EMBL/GenBank/DDBJ whole genome shotgun (WGS) entry which is preliminary data.</text>
</comment>
<feature type="domain" description="CusB-like beta-barrel" evidence="3">
    <location>
        <begin position="179"/>
        <end position="255"/>
    </location>
</feature>
<dbReference type="PANTHER" id="PTHR30469">
    <property type="entry name" value="MULTIDRUG RESISTANCE PROTEIN MDTA"/>
    <property type="match status" value="1"/>
</dbReference>
<dbReference type="Gene3D" id="2.40.30.170">
    <property type="match status" value="1"/>
</dbReference>
<evidence type="ECO:0000259" key="3">
    <source>
        <dbReference type="Pfam" id="PF25954"/>
    </source>
</evidence>
<dbReference type="Gene3D" id="2.40.420.20">
    <property type="match status" value="1"/>
</dbReference>
<dbReference type="GO" id="GO:1990281">
    <property type="term" value="C:efflux pump complex"/>
    <property type="evidence" value="ECO:0007669"/>
    <property type="project" value="TreeGrafter"/>
</dbReference>
<evidence type="ECO:0000313" key="6">
    <source>
        <dbReference type="Proteomes" id="UP000247811"/>
    </source>
</evidence>
<evidence type="ECO:0000259" key="4">
    <source>
        <dbReference type="Pfam" id="PF25973"/>
    </source>
</evidence>
<evidence type="ECO:0000256" key="1">
    <source>
        <dbReference type="ARBA" id="ARBA00009477"/>
    </source>
</evidence>
<evidence type="ECO:0000256" key="2">
    <source>
        <dbReference type="SAM" id="MobiDB-lite"/>
    </source>
</evidence>
<dbReference type="AlphaFoldDB" id="A0A318H3T7"/>
<dbReference type="InterPro" id="IPR058792">
    <property type="entry name" value="Beta-barrel_RND_2"/>
</dbReference>
<dbReference type="InterPro" id="IPR058647">
    <property type="entry name" value="BSH_CzcB-like"/>
</dbReference>
<name>A0A318H3T7_9BURK</name>
<comment type="similarity">
    <text evidence="1">Belongs to the membrane fusion protein (MFP) (TC 8.A.1) family.</text>
</comment>
<keyword evidence="6" id="KW-1185">Reference proteome</keyword>